<dbReference type="Proteomes" id="UP000766486">
    <property type="component" value="Unassembled WGS sequence"/>
</dbReference>
<accession>A0ABY6UCQ8</accession>
<proteinExistence type="inferred from homology"/>
<dbReference type="InterPro" id="IPR010107">
    <property type="entry name" value="Glutamate_decarboxylase"/>
</dbReference>
<evidence type="ECO:0000313" key="10">
    <source>
        <dbReference type="Proteomes" id="UP000766486"/>
    </source>
</evidence>
<dbReference type="Pfam" id="PF00282">
    <property type="entry name" value="Pyridoxal_deC"/>
    <property type="match status" value="1"/>
</dbReference>
<evidence type="ECO:0000256" key="8">
    <source>
        <dbReference type="RuleBase" id="RU361171"/>
    </source>
</evidence>
<evidence type="ECO:0000256" key="4">
    <source>
        <dbReference type="ARBA" id="ARBA00022898"/>
    </source>
</evidence>
<dbReference type="EC" id="4.1.1.15" evidence="3 8"/>
<reference evidence="9 10" key="1">
    <citation type="submission" date="2019-06" db="EMBL/GenBank/DDBJ databases">
        <authorList>
            <person name="Broberg M."/>
        </authorList>
    </citation>
    <scope>NUCLEOTIDE SEQUENCE [LARGE SCALE GENOMIC DNA]</scope>
</reference>
<evidence type="ECO:0000256" key="1">
    <source>
        <dbReference type="ARBA" id="ARBA00001933"/>
    </source>
</evidence>
<keyword evidence="5 7" id="KW-0456">Lyase</keyword>
<evidence type="ECO:0000256" key="7">
    <source>
        <dbReference type="RuleBase" id="RU000382"/>
    </source>
</evidence>
<evidence type="ECO:0000256" key="5">
    <source>
        <dbReference type="ARBA" id="ARBA00023239"/>
    </source>
</evidence>
<dbReference type="PANTHER" id="PTHR43321:SF3">
    <property type="entry name" value="GLUTAMATE DECARBOXYLASE"/>
    <property type="match status" value="1"/>
</dbReference>
<gene>
    <name evidence="9" type="ORF">CLO192961_LOCUS248256</name>
</gene>
<comment type="cofactor">
    <cofactor evidence="1 7">
        <name>pyridoxal 5'-phosphate</name>
        <dbReference type="ChEBI" id="CHEBI:597326"/>
    </cofactor>
</comment>
<organism evidence="9 10">
    <name type="scientific">Bionectria ochroleuca</name>
    <name type="common">Gliocladium roseum</name>
    <dbReference type="NCBI Taxonomy" id="29856"/>
    <lineage>
        <taxon>Eukaryota</taxon>
        <taxon>Fungi</taxon>
        <taxon>Dikarya</taxon>
        <taxon>Ascomycota</taxon>
        <taxon>Pezizomycotina</taxon>
        <taxon>Sordariomycetes</taxon>
        <taxon>Hypocreomycetidae</taxon>
        <taxon>Hypocreales</taxon>
        <taxon>Bionectriaceae</taxon>
        <taxon>Clonostachys</taxon>
    </lineage>
</organism>
<keyword evidence="10" id="KW-1185">Reference proteome</keyword>
<sequence length="443" mass="49426">MGLTTLPNYGLKGRQARLELSELLKADLHPERNFGSYVTSSIDENAELLMLENYGKNLACMHEYPALKEIQADCVSMIANLWHAAVDETPVGAATSGSSEAILLGMLALKKRWQSRQGSEVATRRPNIVVGKHYHVSIAMSAMVCDLELRTIDVDKHNGFAIDPAQVSESLDELTVGVVMILGNTYTGALDPIYKVSLLLDEYEDKTGNNVPIHVDAASGGFFVPFLEERIMWDFTLERVVSINASSHKFGMVPAALGWVIWRDQAYISKDMRHQSSYLMGENEHITAKYSSPSTGIILQYYNFVRLGRQGLEAVMQGAQMNANMFAKWLHLSGLLYCVDSYYEENPQDSPKSAIMDRSSHLPVVTFRVADKVGKANSVIHEQYISEELGKRGYSVPCTTLPDRDQEHALRVVVRPSMTEELLMELYTEIVSIFNTHAAFGTF</sequence>
<dbReference type="EMBL" id="CABFNS010000795">
    <property type="protein sequence ID" value="VUC28957.1"/>
    <property type="molecule type" value="Genomic_DNA"/>
</dbReference>
<dbReference type="NCBIfam" id="TIGR01788">
    <property type="entry name" value="Glu-decarb-GAD"/>
    <property type="match status" value="1"/>
</dbReference>
<dbReference type="PANTHER" id="PTHR43321">
    <property type="entry name" value="GLUTAMATE DECARBOXYLASE"/>
    <property type="match status" value="1"/>
</dbReference>
<comment type="caution">
    <text evidence="9">The sequence shown here is derived from an EMBL/GenBank/DDBJ whole genome shotgun (WGS) entry which is preliminary data.</text>
</comment>
<comment type="similarity">
    <text evidence="2 7">Belongs to the group II decarboxylase family.</text>
</comment>
<name>A0ABY6UCQ8_BIOOC</name>
<evidence type="ECO:0000256" key="6">
    <source>
        <dbReference type="ARBA" id="ARBA00048868"/>
    </source>
</evidence>
<dbReference type="InterPro" id="IPR015421">
    <property type="entry name" value="PyrdxlP-dep_Trfase_major"/>
</dbReference>
<dbReference type="Gene3D" id="3.40.640.10">
    <property type="entry name" value="Type I PLP-dependent aspartate aminotransferase-like (Major domain)"/>
    <property type="match status" value="1"/>
</dbReference>
<evidence type="ECO:0000256" key="3">
    <source>
        <dbReference type="ARBA" id="ARBA00012421"/>
    </source>
</evidence>
<protein>
    <recommendedName>
        <fullName evidence="3 8">Glutamate decarboxylase</fullName>
        <ecNumber evidence="3 8">4.1.1.15</ecNumber>
    </recommendedName>
</protein>
<evidence type="ECO:0000313" key="9">
    <source>
        <dbReference type="EMBL" id="VUC28957.1"/>
    </source>
</evidence>
<keyword evidence="8" id="KW-0210">Decarboxylase</keyword>
<evidence type="ECO:0000256" key="2">
    <source>
        <dbReference type="ARBA" id="ARBA00009533"/>
    </source>
</evidence>
<dbReference type="Gene3D" id="3.90.1150.160">
    <property type="match status" value="1"/>
</dbReference>
<dbReference type="InterPro" id="IPR015424">
    <property type="entry name" value="PyrdxlP-dep_Trfase"/>
</dbReference>
<dbReference type="SUPFAM" id="SSF53383">
    <property type="entry name" value="PLP-dependent transferases"/>
    <property type="match status" value="1"/>
</dbReference>
<comment type="catalytic activity">
    <reaction evidence="6 8">
        <text>L-glutamate + H(+) = 4-aminobutanoate + CO2</text>
        <dbReference type="Rhea" id="RHEA:17785"/>
        <dbReference type="ChEBI" id="CHEBI:15378"/>
        <dbReference type="ChEBI" id="CHEBI:16526"/>
        <dbReference type="ChEBI" id="CHEBI:29985"/>
        <dbReference type="ChEBI" id="CHEBI:59888"/>
        <dbReference type="EC" id="4.1.1.15"/>
    </reaction>
</comment>
<keyword evidence="4 7" id="KW-0663">Pyridoxal phosphate</keyword>
<dbReference type="InterPro" id="IPR002129">
    <property type="entry name" value="PyrdxlP-dep_de-COase"/>
</dbReference>